<dbReference type="GO" id="GO:0005886">
    <property type="term" value="C:plasma membrane"/>
    <property type="evidence" value="ECO:0007669"/>
    <property type="project" value="TreeGrafter"/>
</dbReference>
<feature type="transmembrane region" description="Helical" evidence="6">
    <location>
        <begin position="317"/>
        <end position="341"/>
    </location>
</feature>
<proteinExistence type="predicted"/>
<evidence type="ECO:0000256" key="2">
    <source>
        <dbReference type="ARBA" id="ARBA00022448"/>
    </source>
</evidence>
<dbReference type="InterPro" id="IPR010573">
    <property type="entry name" value="MFS_Str1/Tri12-like"/>
</dbReference>
<dbReference type="PROSITE" id="PS50850">
    <property type="entry name" value="MFS"/>
    <property type="match status" value="1"/>
</dbReference>
<organism evidence="8">
    <name type="scientific">Mytilinidion resinicola</name>
    <dbReference type="NCBI Taxonomy" id="574789"/>
    <lineage>
        <taxon>Eukaryota</taxon>
        <taxon>Fungi</taxon>
        <taxon>Dikarya</taxon>
        <taxon>Ascomycota</taxon>
        <taxon>Pezizomycotina</taxon>
        <taxon>Dothideomycetes</taxon>
        <taxon>Pleosporomycetidae</taxon>
        <taxon>Mytilinidiales</taxon>
        <taxon>Mytilinidiaceae</taxon>
        <taxon>Mytilinidion</taxon>
    </lineage>
</organism>
<feature type="transmembrane region" description="Helical" evidence="6">
    <location>
        <begin position="116"/>
        <end position="135"/>
    </location>
</feature>
<feature type="transmembrane region" description="Helical" evidence="6">
    <location>
        <begin position="353"/>
        <end position="376"/>
    </location>
</feature>
<evidence type="ECO:0000313" key="10">
    <source>
        <dbReference type="RefSeq" id="XP_033571315.1"/>
    </source>
</evidence>
<evidence type="ECO:0000256" key="3">
    <source>
        <dbReference type="ARBA" id="ARBA00022692"/>
    </source>
</evidence>
<dbReference type="PANTHER" id="PTHR23501:SF109">
    <property type="entry name" value="MAJOR FACILITATOR SUPERFAMILY (MFS) PROFILE DOMAIN-CONTAINING PROTEIN-RELATED"/>
    <property type="match status" value="1"/>
</dbReference>
<feature type="transmembrane region" description="Helical" evidence="6">
    <location>
        <begin position="205"/>
        <end position="225"/>
    </location>
</feature>
<dbReference type="Gene3D" id="1.20.1250.20">
    <property type="entry name" value="MFS general substrate transporter like domains"/>
    <property type="match status" value="2"/>
</dbReference>
<feature type="transmembrane region" description="Helical" evidence="6">
    <location>
        <begin position="141"/>
        <end position="160"/>
    </location>
</feature>
<feature type="transmembrane region" description="Helical" evidence="6">
    <location>
        <begin position="449"/>
        <end position="468"/>
    </location>
</feature>
<dbReference type="InterPro" id="IPR020846">
    <property type="entry name" value="MFS_dom"/>
</dbReference>
<dbReference type="GO" id="GO:0022857">
    <property type="term" value="F:transmembrane transporter activity"/>
    <property type="evidence" value="ECO:0007669"/>
    <property type="project" value="InterPro"/>
</dbReference>
<dbReference type="InterPro" id="IPR036259">
    <property type="entry name" value="MFS_trans_sf"/>
</dbReference>
<evidence type="ECO:0000256" key="6">
    <source>
        <dbReference type="SAM" id="Phobius"/>
    </source>
</evidence>
<reference evidence="10" key="3">
    <citation type="submission" date="2025-04" db="UniProtKB">
        <authorList>
            <consortium name="RefSeq"/>
        </authorList>
    </citation>
    <scope>IDENTIFICATION</scope>
    <source>
        <strain evidence="10">CBS 304.34</strain>
    </source>
</reference>
<feature type="transmembrane region" description="Helical" evidence="6">
    <location>
        <begin position="532"/>
        <end position="554"/>
    </location>
</feature>
<feature type="transmembrane region" description="Helical" evidence="6">
    <location>
        <begin position="172"/>
        <end position="199"/>
    </location>
</feature>
<name>A0A6A6Y698_9PEZI</name>
<keyword evidence="3 6" id="KW-0812">Transmembrane</keyword>
<evidence type="ECO:0000313" key="9">
    <source>
        <dbReference type="Proteomes" id="UP000504636"/>
    </source>
</evidence>
<dbReference type="Pfam" id="PF06609">
    <property type="entry name" value="TRI12"/>
    <property type="match status" value="1"/>
</dbReference>
<keyword evidence="5 6" id="KW-0472">Membrane</keyword>
<evidence type="ECO:0000259" key="7">
    <source>
        <dbReference type="PROSITE" id="PS50850"/>
    </source>
</evidence>
<dbReference type="Proteomes" id="UP000504636">
    <property type="component" value="Unplaced"/>
</dbReference>
<reference evidence="10" key="2">
    <citation type="submission" date="2020-04" db="EMBL/GenBank/DDBJ databases">
        <authorList>
            <consortium name="NCBI Genome Project"/>
        </authorList>
    </citation>
    <scope>NUCLEOTIDE SEQUENCE</scope>
    <source>
        <strain evidence="10">CBS 304.34</strain>
    </source>
</reference>
<reference evidence="8 10" key="1">
    <citation type="journal article" date="2020" name="Stud. Mycol.">
        <title>101 Dothideomycetes genomes: a test case for predicting lifestyles and emergence of pathogens.</title>
        <authorList>
            <person name="Haridas S."/>
            <person name="Albert R."/>
            <person name="Binder M."/>
            <person name="Bloem J."/>
            <person name="Labutti K."/>
            <person name="Salamov A."/>
            <person name="Andreopoulos B."/>
            <person name="Baker S."/>
            <person name="Barry K."/>
            <person name="Bills G."/>
            <person name="Bluhm B."/>
            <person name="Cannon C."/>
            <person name="Castanera R."/>
            <person name="Culley D."/>
            <person name="Daum C."/>
            <person name="Ezra D."/>
            <person name="Gonzalez J."/>
            <person name="Henrissat B."/>
            <person name="Kuo A."/>
            <person name="Liang C."/>
            <person name="Lipzen A."/>
            <person name="Lutzoni F."/>
            <person name="Magnuson J."/>
            <person name="Mondo S."/>
            <person name="Nolan M."/>
            <person name="Ohm R."/>
            <person name="Pangilinan J."/>
            <person name="Park H.-J."/>
            <person name="Ramirez L."/>
            <person name="Alfaro M."/>
            <person name="Sun H."/>
            <person name="Tritt A."/>
            <person name="Yoshinaga Y."/>
            <person name="Zwiers L.-H."/>
            <person name="Turgeon B."/>
            <person name="Goodwin S."/>
            <person name="Spatafora J."/>
            <person name="Crous P."/>
            <person name="Grigoriev I."/>
        </authorList>
    </citation>
    <scope>NUCLEOTIDE SEQUENCE</scope>
    <source>
        <strain evidence="8 10">CBS 304.34</strain>
    </source>
</reference>
<evidence type="ECO:0000256" key="4">
    <source>
        <dbReference type="ARBA" id="ARBA00022989"/>
    </source>
</evidence>
<dbReference type="GeneID" id="54459154"/>
<sequence>MAIETEKHDIEMADNLSTHPQKNEIAHTDALGLLDDEMPPGYFKSSFFLGSMLAIGLGLLAGVAGFGYAAPILGLINADVGPDPNIVWVALVYTLMIAVSLTIIGRVTDIFGRRYVFIGGAAFGLIGSIVCATAKSVGALIGGGTLIGLGAATQLSYYYIMGELVPMKYRFIGNASMYIFTIPGSGFAPAIGNALILHTKSGWRGLYYILIAVNACSMACFVLFYHPPTFQMKHRNARKLAYAKKFDYIGCVVYSGGLLILLLGLNWGGSVYAWKSAHVIATIVVGAVALAAFILWETFAKLEEPLVPMHLFKNGRWIAAVVTSGLGAGLYYAFAIVWPSMVTVLYADGDQMYGGMLSSLVGLGIILGEIVSGFCAKAIGKVKWQCTASFAIGGVLFACVATCTPDTRARACVLSFLGVFFIGWSESVAITLTTISINNQQEIGTAGGVAGSIRFLISSISATIYSVILSNRLADTIPQKVIPAIVGAGLPNSSIASFLAGFTTGSFEGVEGLTPQILAVGARAYKVANADAYRTVFLTTIAFTGIALIASIFLPNVEDRMTGKVATALHNRGDENVVGA</sequence>
<feature type="transmembrane region" description="Helical" evidence="6">
    <location>
        <begin position="47"/>
        <end position="73"/>
    </location>
</feature>
<keyword evidence="9" id="KW-1185">Reference proteome</keyword>
<keyword evidence="4 6" id="KW-1133">Transmembrane helix</keyword>
<feature type="transmembrane region" description="Helical" evidence="6">
    <location>
        <begin position="413"/>
        <end position="437"/>
    </location>
</feature>
<dbReference type="PANTHER" id="PTHR23501">
    <property type="entry name" value="MAJOR FACILITATOR SUPERFAMILY"/>
    <property type="match status" value="1"/>
</dbReference>
<feature type="transmembrane region" description="Helical" evidence="6">
    <location>
        <begin position="85"/>
        <end position="104"/>
    </location>
</feature>
<accession>A0A6A6Y698</accession>
<feature type="transmembrane region" description="Helical" evidence="6">
    <location>
        <begin position="246"/>
        <end position="265"/>
    </location>
</feature>
<protein>
    <submittedName>
        <fullName evidence="8 10">MFS general substrate transporter</fullName>
    </submittedName>
</protein>
<feature type="transmembrane region" description="Helical" evidence="6">
    <location>
        <begin position="277"/>
        <end position="296"/>
    </location>
</feature>
<evidence type="ECO:0000313" key="8">
    <source>
        <dbReference type="EMBL" id="KAF2804351.1"/>
    </source>
</evidence>
<evidence type="ECO:0000256" key="1">
    <source>
        <dbReference type="ARBA" id="ARBA00004141"/>
    </source>
</evidence>
<keyword evidence="2" id="KW-0813">Transport</keyword>
<dbReference type="AlphaFoldDB" id="A0A6A6Y698"/>
<dbReference type="EMBL" id="MU003714">
    <property type="protein sequence ID" value="KAF2804351.1"/>
    <property type="molecule type" value="Genomic_DNA"/>
</dbReference>
<gene>
    <name evidence="8 10" type="ORF">BDZ99DRAFT_452283</name>
</gene>
<evidence type="ECO:0000256" key="5">
    <source>
        <dbReference type="ARBA" id="ARBA00023136"/>
    </source>
</evidence>
<dbReference type="RefSeq" id="XP_033571315.1">
    <property type="nucleotide sequence ID" value="XM_033718261.1"/>
</dbReference>
<comment type="subcellular location">
    <subcellularLocation>
        <location evidence="1">Membrane</location>
        <topology evidence="1">Multi-pass membrane protein</topology>
    </subcellularLocation>
</comment>
<dbReference type="OrthoDB" id="4161376at2759"/>
<dbReference type="SUPFAM" id="SSF103473">
    <property type="entry name" value="MFS general substrate transporter"/>
    <property type="match status" value="1"/>
</dbReference>
<feature type="domain" description="Major facilitator superfamily (MFS) profile" evidence="7">
    <location>
        <begin position="51"/>
        <end position="559"/>
    </location>
</feature>